<comment type="subunit">
    <text evidence="3 7">The complex is composed of two ATP-binding proteins (PstB), two transmembrane proteins (PstC and PstA) and a solute-binding protein (PstS).</text>
</comment>
<dbReference type="GO" id="GO:0035435">
    <property type="term" value="P:phosphate ion transmembrane transport"/>
    <property type="evidence" value="ECO:0007669"/>
    <property type="project" value="InterPro"/>
</dbReference>
<evidence type="ECO:0000256" key="5">
    <source>
        <dbReference type="ARBA" id="ARBA00022448"/>
    </source>
</evidence>
<organism evidence="10 11">
    <name type="scientific">Undibacterium rugosum</name>
    <dbReference type="NCBI Taxonomy" id="2762291"/>
    <lineage>
        <taxon>Bacteria</taxon>
        <taxon>Pseudomonadati</taxon>
        <taxon>Pseudomonadota</taxon>
        <taxon>Betaproteobacteria</taxon>
        <taxon>Burkholderiales</taxon>
        <taxon>Oxalobacteraceae</taxon>
        <taxon>Undibacterium</taxon>
    </lineage>
</organism>
<dbReference type="Gene3D" id="3.40.190.10">
    <property type="entry name" value="Periplasmic binding protein-like II"/>
    <property type="match status" value="2"/>
</dbReference>
<evidence type="ECO:0000259" key="9">
    <source>
        <dbReference type="Pfam" id="PF12849"/>
    </source>
</evidence>
<keyword evidence="11" id="KW-1185">Reference proteome</keyword>
<dbReference type="AlphaFoldDB" id="A0A923I6S1"/>
<evidence type="ECO:0000256" key="6">
    <source>
        <dbReference type="ARBA" id="ARBA00022592"/>
    </source>
</evidence>
<evidence type="ECO:0000256" key="7">
    <source>
        <dbReference type="PIRNR" id="PIRNR002756"/>
    </source>
</evidence>
<dbReference type="GO" id="GO:0043190">
    <property type="term" value="C:ATP-binding cassette (ABC) transporter complex"/>
    <property type="evidence" value="ECO:0007669"/>
    <property type="project" value="InterPro"/>
</dbReference>
<proteinExistence type="inferred from homology"/>
<evidence type="ECO:0000256" key="4">
    <source>
        <dbReference type="ARBA" id="ARBA00021889"/>
    </source>
</evidence>
<dbReference type="PIRSF" id="PIRSF002756">
    <property type="entry name" value="PstS"/>
    <property type="match status" value="1"/>
</dbReference>
<name>A0A923I6S1_9BURK</name>
<comment type="caution">
    <text evidence="10">The sequence shown here is derived from an EMBL/GenBank/DDBJ whole genome shotgun (WGS) entry which is preliminary data.</text>
</comment>
<evidence type="ECO:0000256" key="2">
    <source>
        <dbReference type="ARBA" id="ARBA00008725"/>
    </source>
</evidence>
<dbReference type="PANTHER" id="PTHR42996:SF1">
    <property type="entry name" value="PHOSPHATE-BINDING PROTEIN PSTS"/>
    <property type="match status" value="1"/>
</dbReference>
<dbReference type="PANTHER" id="PTHR42996">
    <property type="entry name" value="PHOSPHATE-BINDING PROTEIN PSTS"/>
    <property type="match status" value="1"/>
</dbReference>
<comment type="function">
    <text evidence="1 7">Part of the ABC transporter complex PstSACB involved in phosphate import.</text>
</comment>
<protein>
    <recommendedName>
        <fullName evidence="4 7">Phosphate-binding protein PstS</fullName>
    </recommendedName>
</protein>
<evidence type="ECO:0000313" key="11">
    <source>
        <dbReference type="Proteomes" id="UP000612361"/>
    </source>
</evidence>
<keyword evidence="6 7" id="KW-0592">Phosphate transport</keyword>
<comment type="similarity">
    <text evidence="2 7">Belongs to the PstS family.</text>
</comment>
<dbReference type="EMBL" id="JACOGG010000003">
    <property type="protein sequence ID" value="MBC3934603.1"/>
    <property type="molecule type" value="Genomic_DNA"/>
</dbReference>
<reference evidence="10" key="1">
    <citation type="submission" date="2020-08" db="EMBL/GenBank/DDBJ databases">
        <title>Novel species isolated from subtropical streams in China.</title>
        <authorList>
            <person name="Lu H."/>
        </authorList>
    </citation>
    <scope>NUCLEOTIDE SEQUENCE</scope>
    <source>
        <strain evidence="10">CY7W</strain>
    </source>
</reference>
<gene>
    <name evidence="10" type="primary">pstS</name>
    <name evidence="10" type="ORF">H8K47_04460</name>
</gene>
<dbReference type="InterPro" id="IPR050962">
    <property type="entry name" value="Phosphate-bind_PstS"/>
</dbReference>
<accession>A0A923I6S1</accession>
<evidence type="ECO:0000313" key="10">
    <source>
        <dbReference type="EMBL" id="MBC3934603.1"/>
    </source>
</evidence>
<dbReference type="PROSITE" id="PS51257">
    <property type="entry name" value="PROKAR_LIPOPROTEIN"/>
    <property type="match status" value="1"/>
</dbReference>
<dbReference type="Pfam" id="PF12849">
    <property type="entry name" value="PBP_like_2"/>
    <property type="match status" value="1"/>
</dbReference>
<dbReference type="RefSeq" id="WP_186880210.1">
    <property type="nucleotide sequence ID" value="NZ_JACOGG010000003.1"/>
</dbReference>
<dbReference type="InterPro" id="IPR024370">
    <property type="entry name" value="PBP_domain"/>
</dbReference>
<dbReference type="Proteomes" id="UP000612361">
    <property type="component" value="Unassembled WGS sequence"/>
</dbReference>
<dbReference type="InterPro" id="IPR005673">
    <property type="entry name" value="ABC_phos-bd_PstS"/>
</dbReference>
<dbReference type="NCBIfam" id="TIGR00975">
    <property type="entry name" value="3a0107s03"/>
    <property type="match status" value="1"/>
</dbReference>
<dbReference type="GO" id="GO:0042301">
    <property type="term" value="F:phosphate ion binding"/>
    <property type="evidence" value="ECO:0007669"/>
    <property type="project" value="InterPro"/>
</dbReference>
<evidence type="ECO:0000256" key="8">
    <source>
        <dbReference type="SAM" id="SignalP"/>
    </source>
</evidence>
<feature type="signal peptide" evidence="8">
    <location>
        <begin position="1"/>
        <end position="20"/>
    </location>
</feature>
<dbReference type="SUPFAM" id="SSF53850">
    <property type="entry name" value="Periplasmic binding protein-like II"/>
    <property type="match status" value="1"/>
</dbReference>
<dbReference type="CDD" id="cd13565">
    <property type="entry name" value="PBP2_PstS"/>
    <property type="match status" value="1"/>
</dbReference>
<keyword evidence="5 7" id="KW-0813">Transport</keyword>
<feature type="domain" description="PBP" evidence="9">
    <location>
        <begin position="20"/>
        <end position="301"/>
    </location>
</feature>
<evidence type="ECO:0000256" key="1">
    <source>
        <dbReference type="ARBA" id="ARBA00002841"/>
    </source>
</evidence>
<evidence type="ECO:0000256" key="3">
    <source>
        <dbReference type="ARBA" id="ARBA00011529"/>
    </source>
</evidence>
<sequence length="345" mass="37763">MIRKALLFSLISLTSACAGANEIRGAGSSAAAPLYQTWADAYAKTTASKIDYQAIGSSAGVRKIKNNELDFGASDVALPSAELKKAKLIQFPSAVSGVAIIYHVPGLRSGELKLNSALLSQIFSKKIQLWNDQAIQSLNPGLRLPAHAIEVIARQDGSGSTYNFSDYLSKSNPEWQNQYGKNFTIQWNDSVQQVKGSSLLAARLKKTPYGISYVDYNYVVQEKLDVAQLQNREGKFVLPNAESFSSALSNSSWKASGNFEEALTDKPGAKSWPITMGTFVIMPQAAVNTEQAKATLKYFNWAFLNGDRLVNSVDFVRLPDALQARVFREMTTVTDQKGTPLNWSI</sequence>
<feature type="chain" id="PRO_5037894080" description="Phosphate-binding protein PstS" evidence="8">
    <location>
        <begin position="21"/>
        <end position="345"/>
    </location>
</feature>
<keyword evidence="8" id="KW-0732">Signal</keyword>